<keyword evidence="4 13" id="KW-0808">Transferase</keyword>
<protein>
    <recommendedName>
        <fullName evidence="9">GDP-perosamine synthase</fullName>
        <ecNumber evidence="8">2.6.1.102</ecNumber>
    </recommendedName>
</protein>
<dbReference type="InterPro" id="IPR015424">
    <property type="entry name" value="PyrdxlP-dep_Trfase"/>
</dbReference>
<evidence type="ECO:0000313" key="13">
    <source>
        <dbReference type="EMBL" id="VVE03040.1"/>
    </source>
</evidence>
<evidence type="ECO:0000256" key="1">
    <source>
        <dbReference type="ARBA" id="ARBA00001933"/>
    </source>
</evidence>
<dbReference type="AlphaFoldDB" id="A0A5E4UWX8"/>
<dbReference type="Gene3D" id="3.90.1150.10">
    <property type="entry name" value="Aspartate Aminotransferase, domain 1"/>
    <property type="match status" value="1"/>
</dbReference>
<dbReference type="PANTHER" id="PTHR30244:SF34">
    <property type="entry name" value="DTDP-4-AMINO-4,6-DIDEOXYGALACTOSE TRANSAMINASE"/>
    <property type="match status" value="1"/>
</dbReference>
<keyword evidence="14" id="KW-1185">Reference proteome</keyword>
<evidence type="ECO:0000256" key="9">
    <source>
        <dbReference type="ARBA" id="ARBA00074221"/>
    </source>
</evidence>
<dbReference type="PANTHER" id="PTHR30244">
    <property type="entry name" value="TRANSAMINASE"/>
    <property type="match status" value="1"/>
</dbReference>
<dbReference type="Pfam" id="PF01041">
    <property type="entry name" value="DegT_DnrJ_EryC1"/>
    <property type="match status" value="1"/>
</dbReference>
<feature type="modified residue" description="N6-(pyridoxal phosphate)lysine" evidence="11">
    <location>
        <position position="181"/>
    </location>
</feature>
<comment type="catalytic activity">
    <reaction evidence="7">
        <text>GDP-alpha-D-perosamine + 2-oxoglutarate = GDP-4-dehydro-alpha-D-rhamnose + L-glutamate</text>
        <dbReference type="Rhea" id="RHEA:36779"/>
        <dbReference type="ChEBI" id="CHEBI:16810"/>
        <dbReference type="ChEBI" id="CHEBI:29985"/>
        <dbReference type="ChEBI" id="CHEBI:57964"/>
        <dbReference type="ChEBI" id="CHEBI:73996"/>
        <dbReference type="EC" id="2.6.1.102"/>
    </reaction>
</comment>
<dbReference type="FunFam" id="3.40.640.10:FF:000090">
    <property type="entry name" value="Pyridoxal phosphate-dependent aminotransferase"/>
    <property type="match status" value="1"/>
</dbReference>
<reference evidence="13 14" key="1">
    <citation type="submission" date="2019-08" db="EMBL/GenBank/DDBJ databases">
        <authorList>
            <person name="Peeters C."/>
        </authorList>
    </citation>
    <scope>NUCLEOTIDE SEQUENCE [LARGE SCALE GENOMIC DNA]</scope>
    <source>
        <strain evidence="13 14">LMG 31109</strain>
    </source>
</reference>
<dbReference type="GO" id="GO:0030170">
    <property type="term" value="F:pyridoxal phosphate binding"/>
    <property type="evidence" value="ECO:0007669"/>
    <property type="project" value="TreeGrafter"/>
</dbReference>
<dbReference type="GO" id="GO:0102933">
    <property type="term" value="F:GDP-4-dehydro-6-deoxy-D-mannose-4-aminotransferase activity"/>
    <property type="evidence" value="ECO:0007669"/>
    <property type="project" value="UniProtKB-EC"/>
</dbReference>
<keyword evidence="3 13" id="KW-0032">Aminotransferase</keyword>
<dbReference type="Gene3D" id="3.40.640.10">
    <property type="entry name" value="Type I PLP-dependent aspartate aminotransferase-like (Major domain)"/>
    <property type="match status" value="1"/>
</dbReference>
<evidence type="ECO:0000256" key="6">
    <source>
        <dbReference type="ARBA" id="ARBA00037999"/>
    </source>
</evidence>
<dbReference type="CDD" id="cd00616">
    <property type="entry name" value="AHBA_syn"/>
    <property type="match status" value="1"/>
</dbReference>
<dbReference type="EC" id="2.6.1.102" evidence="8"/>
<feature type="active site" description="Proton acceptor" evidence="10">
    <location>
        <position position="181"/>
    </location>
</feature>
<proteinExistence type="inferred from homology"/>
<evidence type="ECO:0000256" key="4">
    <source>
        <dbReference type="ARBA" id="ARBA00022679"/>
    </source>
</evidence>
<dbReference type="InterPro" id="IPR000653">
    <property type="entry name" value="DegT/StrS_aminotransferase"/>
</dbReference>
<comment type="cofactor">
    <cofactor evidence="1">
        <name>pyridoxal 5'-phosphate</name>
        <dbReference type="ChEBI" id="CHEBI:597326"/>
    </cofactor>
</comment>
<evidence type="ECO:0000256" key="11">
    <source>
        <dbReference type="PIRSR" id="PIRSR000390-2"/>
    </source>
</evidence>
<evidence type="ECO:0000256" key="5">
    <source>
        <dbReference type="ARBA" id="ARBA00022898"/>
    </source>
</evidence>
<organism evidence="13 14">
    <name type="scientific">Pandoraea nosoerga</name>
    <dbReference type="NCBI Taxonomy" id="2508296"/>
    <lineage>
        <taxon>Bacteria</taxon>
        <taxon>Pseudomonadati</taxon>
        <taxon>Pseudomonadota</taxon>
        <taxon>Betaproteobacteria</taxon>
        <taxon>Burkholderiales</taxon>
        <taxon>Burkholderiaceae</taxon>
        <taxon>Pandoraea</taxon>
    </lineage>
</organism>
<comment type="similarity">
    <text evidence="6 12">Belongs to the DegT/DnrJ/EryC1 family.</text>
</comment>
<accession>A0A5E4UWX8</accession>
<evidence type="ECO:0000313" key="14">
    <source>
        <dbReference type="Proteomes" id="UP000367825"/>
    </source>
</evidence>
<evidence type="ECO:0000256" key="3">
    <source>
        <dbReference type="ARBA" id="ARBA00022576"/>
    </source>
</evidence>
<dbReference type="RefSeq" id="WP_150555584.1">
    <property type="nucleotide sequence ID" value="NZ_CABPSC010000007.1"/>
</dbReference>
<dbReference type="SUPFAM" id="SSF53383">
    <property type="entry name" value="PLP-dependent transferases"/>
    <property type="match status" value="1"/>
</dbReference>
<keyword evidence="5 11" id="KW-0663">Pyridoxal phosphate</keyword>
<dbReference type="InterPro" id="IPR015421">
    <property type="entry name" value="PyrdxlP-dep_Trfase_major"/>
</dbReference>
<dbReference type="InterPro" id="IPR015422">
    <property type="entry name" value="PyrdxlP-dep_Trfase_small"/>
</dbReference>
<dbReference type="EMBL" id="CABPSC010000007">
    <property type="protein sequence ID" value="VVE03040.1"/>
    <property type="molecule type" value="Genomic_DNA"/>
</dbReference>
<evidence type="ECO:0000256" key="8">
    <source>
        <dbReference type="ARBA" id="ARBA00066317"/>
    </source>
</evidence>
<dbReference type="Proteomes" id="UP000367825">
    <property type="component" value="Unassembled WGS sequence"/>
</dbReference>
<gene>
    <name evidence="13" type="primary">perA</name>
    <name evidence="13" type="ORF">PNO31109_02219</name>
</gene>
<dbReference type="PIRSF" id="PIRSF000390">
    <property type="entry name" value="PLP_StrS"/>
    <property type="match status" value="1"/>
</dbReference>
<evidence type="ECO:0000256" key="2">
    <source>
        <dbReference type="ARBA" id="ARBA00005125"/>
    </source>
</evidence>
<comment type="pathway">
    <text evidence="2">Bacterial outer membrane biogenesis; LPS O-antigen biosynthesis.</text>
</comment>
<dbReference type="OrthoDB" id="9804264at2"/>
<dbReference type="GO" id="GO:0000271">
    <property type="term" value="P:polysaccharide biosynthetic process"/>
    <property type="evidence" value="ECO:0007669"/>
    <property type="project" value="TreeGrafter"/>
</dbReference>
<evidence type="ECO:0000256" key="12">
    <source>
        <dbReference type="RuleBase" id="RU004508"/>
    </source>
</evidence>
<sequence>MIPVYKPYLTGREKAYVNECLDSTWISSKGEFISRFEQGFAKFIGAGHVTTVSNGTVAIHLALEALGVGPGDEVIVPTLTYVASINTILQTGATPVYVDSLASTWQIDPDDVRRKITPRTKAVMVVHLYGLPCDMDAISTICRENKLLLVEDAAEAFGTLYKGQHVGTFGDVATFSFFGNKTITTGEGGMVVFREKAVAERAYHLKNQGVSPTREYWHDTLAYNYRMTNIAAAIGLAQLEQAEEIIAKKREIASWYREGLSNLPLKTHDEQPGTRHSFWMCSVSVDDPAQRQPVRDHLKAKGIETRPVFYPAHTLPHCSSEGHFPGAEQVSATGLNLPSWPGLTRDNVHFVCESLSAFWR</sequence>
<name>A0A5E4UWX8_9BURK</name>
<evidence type="ECO:0000256" key="7">
    <source>
        <dbReference type="ARBA" id="ARBA00051587"/>
    </source>
</evidence>
<evidence type="ECO:0000256" key="10">
    <source>
        <dbReference type="PIRSR" id="PIRSR000390-1"/>
    </source>
</evidence>